<keyword evidence="3" id="KW-1185">Reference proteome</keyword>
<evidence type="ECO:0000313" key="2">
    <source>
        <dbReference type="EMBL" id="PFH38686.1"/>
    </source>
</evidence>
<sequence>MVASAWRRAQCLFQSQTVSCLTLSPGACRAAIWPNSDSANPLGSCPYRSIEERAPASAQNAEPPAQCIEAGHGRCMLADLVSFLLAAKTATNGYLYVCLPVGPPLCFTDSEKEQGRVCTAHTVAPPDARLDGGTTATEKPAWLCCCVFRLIHRLYGILSSGSGASDIFLLPVEAERGWRRNFLNAVAAHVRTFPTVQTPCAAENHSAFIRNSGTKCRKTKPGHEENSVSITNFIDPNFRFTDTSFCEYVQKEPRLRTVCLDSAVARLLASDQVEAGRLRAECVFSASPSSEDAPAFTQRGTTGGKGDHLASSESAATAPGRPESPACATRTLPPSSRYEGDFSPGQDACPSANNGEGSGATGRPCALPSSPPWGPSESRLCSACMNRCPLSPDDAADTVADGVRIAVPFPLLSTAKNTGSPMCSLSERGGSDPSTSSASRRLHMPLCRFLQTEFRLGHLVVAGAFDRLHAGHKILLTATALLARDRVGLAVTSGELIARKVKDPFLALASGIEPFCLRSRSAAAFLALVIRATGRKCVFENYTEQVLREELRKELGNSPGTTTERQARAPGEDSLTTEAGVEVLWRQAYDQATQIWSPQASLAPGEKTARNSPGDAGRARVSPPLWSGAVDGRYLSDWLPNEEGDSRGPKAGSGEVGICLYCIEDPLGPAGDLAFDGLVVSAESVGGGQFVNAEREKRQNPPVALVEVPTLPPQSARGADAPPGSVSSSGGGTAQSSESPEASRARECPTCRPAEAGKRAFSAECAAPGAAAVKRARREEASAKLSSTALRSVQASRLRVTQADMERMFTAFHRAAATVIGAAEPVRNAYWTVFCEMFSAPWRRFSSFARLKRLLNLLETITGETTQNAGGLSERQRASVALALWFACAFSLPRPLLWGLEARRVSQGDTCDARDEKKTEPTQRAPLDLPDARASLAGCSETGASEFLWGCFFDASCAAFMAEAICRATDEGFGGETSRSAAAGSAKISSTSCLPADEGACANADPKRRAFSAIRACVAAARALSPFLSPFAALRGERAPEEATDVPVCCRAIGLVELRDIAVPWSEYVSRCAEPFMEENSCLVGERDYRALRATQIRAWLSRYHDDGRELELSALSLQRSEINQIVSNLKRELDMLSATPNSAGASCARRTTVPAANEPVAS</sequence>
<protein>
    <recommendedName>
        <fullName evidence="4">Cytidyltransferase-like domain-containing protein</fullName>
    </recommendedName>
</protein>
<dbReference type="InterPro" id="IPR014729">
    <property type="entry name" value="Rossmann-like_a/b/a_fold"/>
</dbReference>
<feature type="compositionally biased region" description="Low complexity" evidence="1">
    <location>
        <begin position="724"/>
        <end position="740"/>
    </location>
</feature>
<dbReference type="EMBL" id="NWUJ01000001">
    <property type="protein sequence ID" value="PFH38686.1"/>
    <property type="molecule type" value="Genomic_DNA"/>
</dbReference>
<dbReference type="GeneID" id="40306090"/>
<dbReference type="Gene3D" id="3.40.50.620">
    <property type="entry name" value="HUPs"/>
    <property type="match status" value="1"/>
</dbReference>
<dbReference type="Proteomes" id="UP000224006">
    <property type="component" value="Chromosome I"/>
</dbReference>
<evidence type="ECO:0000256" key="1">
    <source>
        <dbReference type="SAM" id="MobiDB-lite"/>
    </source>
</evidence>
<feature type="region of interest" description="Disordered" evidence="1">
    <location>
        <begin position="288"/>
        <end position="371"/>
    </location>
</feature>
<feature type="region of interest" description="Disordered" evidence="1">
    <location>
        <begin position="597"/>
        <end position="624"/>
    </location>
</feature>
<dbReference type="KEGG" id="bbes:BESB_010280"/>
<reference evidence="2 3" key="1">
    <citation type="submission" date="2017-09" db="EMBL/GenBank/DDBJ databases">
        <title>Genome sequencing of Besnoitia besnoiti strain Bb-Ger1.</title>
        <authorList>
            <person name="Schares G."/>
            <person name="Venepally P."/>
            <person name="Lorenzi H.A."/>
        </authorList>
    </citation>
    <scope>NUCLEOTIDE SEQUENCE [LARGE SCALE GENOMIC DNA]</scope>
    <source>
        <strain evidence="2 3">Bb-Ger1</strain>
    </source>
</reference>
<accession>A0A2A9MQA1</accession>
<comment type="caution">
    <text evidence="2">The sequence shown here is derived from an EMBL/GenBank/DDBJ whole genome shotgun (WGS) entry which is preliminary data.</text>
</comment>
<evidence type="ECO:0008006" key="4">
    <source>
        <dbReference type="Google" id="ProtNLM"/>
    </source>
</evidence>
<dbReference type="STRING" id="94643.A0A2A9MQA1"/>
<dbReference type="RefSeq" id="XP_029222695.1">
    <property type="nucleotide sequence ID" value="XM_029359782.1"/>
</dbReference>
<feature type="region of interest" description="Disordered" evidence="1">
    <location>
        <begin position="712"/>
        <end position="749"/>
    </location>
</feature>
<proteinExistence type="predicted"/>
<dbReference type="AlphaFoldDB" id="A0A2A9MQA1"/>
<evidence type="ECO:0000313" key="3">
    <source>
        <dbReference type="Proteomes" id="UP000224006"/>
    </source>
</evidence>
<gene>
    <name evidence="2" type="ORF">BESB_010280</name>
</gene>
<name>A0A2A9MQA1_BESBE</name>
<dbReference type="OrthoDB" id="330671at2759"/>
<organism evidence="2 3">
    <name type="scientific">Besnoitia besnoiti</name>
    <name type="common">Apicomplexan protozoan</name>
    <dbReference type="NCBI Taxonomy" id="94643"/>
    <lineage>
        <taxon>Eukaryota</taxon>
        <taxon>Sar</taxon>
        <taxon>Alveolata</taxon>
        <taxon>Apicomplexa</taxon>
        <taxon>Conoidasida</taxon>
        <taxon>Coccidia</taxon>
        <taxon>Eucoccidiorida</taxon>
        <taxon>Eimeriorina</taxon>
        <taxon>Sarcocystidae</taxon>
        <taxon>Besnoitia</taxon>
    </lineage>
</organism>
<feature type="region of interest" description="Disordered" evidence="1">
    <location>
        <begin position="553"/>
        <end position="574"/>
    </location>
</feature>
<dbReference type="VEuPathDB" id="ToxoDB:BESB_010280"/>